<dbReference type="CDD" id="cd02325">
    <property type="entry name" value="R3H"/>
    <property type="match status" value="1"/>
</dbReference>
<evidence type="ECO:0000313" key="12">
    <source>
        <dbReference type="EMBL" id="KRX06663.1"/>
    </source>
</evidence>
<comment type="caution">
    <text evidence="12">The sequence shown here is derived from an EMBL/GenBank/DDBJ whole genome shotgun (WGS) entry which is preliminary data.</text>
</comment>
<feature type="domain" description="R3H" evidence="11">
    <location>
        <begin position="313"/>
        <end position="376"/>
    </location>
</feature>
<dbReference type="OMA" id="YTREISI"/>
<gene>
    <name evidence="12" type="ORF">PPERSA_07897</name>
</gene>
<keyword evidence="3 8" id="KW-0863">Zinc-finger</keyword>
<evidence type="ECO:0000256" key="1">
    <source>
        <dbReference type="ARBA" id="ARBA00022723"/>
    </source>
</evidence>
<dbReference type="InterPro" id="IPR047187">
    <property type="entry name" value="SF1_C_Upf1"/>
</dbReference>
<keyword evidence="13" id="KW-1185">Reference proteome</keyword>
<keyword evidence="6" id="KW-0862">Zinc</keyword>
<dbReference type="InterPro" id="IPR035896">
    <property type="entry name" value="AN1-like_Znf"/>
</dbReference>
<keyword evidence="1" id="KW-0479">Metal-binding</keyword>
<accession>A0A0V0QWP0</accession>
<dbReference type="InterPro" id="IPR001374">
    <property type="entry name" value="R3H_dom"/>
</dbReference>
<evidence type="ECO:0000256" key="6">
    <source>
        <dbReference type="ARBA" id="ARBA00022833"/>
    </source>
</evidence>
<dbReference type="Gene3D" id="3.40.50.300">
    <property type="entry name" value="P-loop containing nucleotide triphosphate hydrolases"/>
    <property type="match status" value="1"/>
</dbReference>
<evidence type="ECO:0000259" key="10">
    <source>
        <dbReference type="PROSITE" id="PS51039"/>
    </source>
</evidence>
<dbReference type="PROSITE" id="PS51039">
    <property type="entry name" value="ZF_AN1"/>
    <property type="match status" value="1"/>
</dbReference>
<dbReference type="Gene3D" id="4.10.1110.10">
    <property type="entry name" value="AN1-like Zinc finger"/>
    <property type="match status" value="1"/>
</dbReference>
<evidence type="ECO:0000256" key="8">
    <source>
        <dbReference type="PROSITE-ProRule" id="PRU00449"/>
    </source>
</evidence>
<evidence type="ECO:0000256" key="4">
    <source>
        <dbReference type="ARBA" id="ARBA00022801"/>
    </source>
</evidence>
<dbReference type="GO" id="GO:0003676">
    <property type="term" value="F:nucleic acid binding"/>
    <property type="evidence" value="ECO:0007669"/>
    <property type="project" value="UniProtKB-UniRule"/>
</dbReference>
<dbReference type="Pfam" id="PF01428">
    <property type="entry name" value="zf-AN1"/>
    <property type="match status" value="1"/>
</dbReference>
<feature type="region of interest" description="Disordered" evidence="9">
    <location>
        <begin position="375"/>
        <end position="439"/>
    </location>
</feature>
<protein>
    <submittedName>
        <fullName evidence="12">p-loop containing nucleoside triphosphate hydrolase</fullName>
    </submittedName>
</protein>
<dbReference type="Pfam" id="PF13087">
    <property type="entry name" value="AAA_12"/>
    <property type="match status" value="1"/>
</dbReference>
<dbReference type="GO" id="GO:0016787">
    <property type="term" value="F:hydrolase activity"/>
    <property type="evidence" value="ECO:0007669"/>
    <property type="project" value="UniProtKB-KW"/>
</dbReference>
<feature type="compositionally biased region" description="Basic residues" evidence="9">
    <location>
        <begin position="424"/>
        <end position="435"/>
    </location>
</feature>
<feature type="compositionally biased region" description="Low complexity" evidence="9">
    <location>
        <begin position="412"/>
        <end position="423"/>
    </location>
</feature>
<dbReference type="InterPro" id="IPR036867">
    <property type="entry name" value="R3H_dom_sf"/>
</dbReference>
<dbReference type="GO" id="GO:0043139">
    <property type="term" value="F:5'-3' DNA helicase activity"/>
    <property type="evidence" value="ECO:0007669"/>
    <property type="project" value="TreeGrafter"/>
</dbReference>
<sequence length="553" mass="64651">MEWSSQAVYEGQLKAADMVKNHSLKDFQNEEQKKENQDHFEELDDNQILMFIDTAGAKIGENEEDFLGKKQKSKSNKGECDLTKLIIEELIKQGISQEQIGIITPYNAQVEIMRKTFEQQEKIEISTVDGFQGREKECIIISMVRSNPLKKVGFLSDYRRMNVAVTRAKRFVCLIGDSDTISSDTFLKEMFEYFTNFGEVRSAFEFKDKGDVAFNTGFISVPPNYQQLLQQQKQEKNKLPNQSNDKEQKDKAENQQEKNQKKKKNKKKNKNKENDDLDKNNSSNQEQKNQIINTVNIADIQVKENEKDKLEREKLEKQYSDEITAFLEQKDQNEKIYEKLNGFQRFILHEIAEKLGVNHVSQGSAKLKNLVISKKNKQSQNQNQSQDQQMSKKDNQQQKSTQIQLDDKKQQQQKQDIQQQQQLQKKKKNKKKQETKKKEEELDDMAFLEAEIQANKFCSKQACKQNVEILGVNCKFCGQRFCMKHSIAEQHGCDKDAKVYAKKQFQDQQRGKLAGKKYVSEQDKEFLRQKLLETVEKTQQQRLAQQKKEDKKK</sequence>
<name>A0A0V0QWP0_PSEPJ</name>
<feature type="compositionally biased region" description="Basic residues" evidence="9">
    <location>
        <begin position="260"/>
        <end position="270"/>
    </location>
</feature>
<dbReference type="InterPro" id="IPR027417">
    <property type="entry name" value="P-loop_NTPase"/>
</dbReference>
<feature type="compositionally biased region" description="Low complexity" evidence="9">
    <location>
        <begin position="280"/>
        <end position="292"/>
    </location>
</feature>
<feature type="region of interest" description="Disordered" evidence="9">
    <location>
        <begin position="230"/>
        <end position="292"/>
    </location>
</feature>
<dbReference type="Gene3D" id="3.30.1370.50">
    <property type="entry name" value="R3H-like domain"/>
    <property type="match status" value="1"/>
</dbReference>
<dbReference type="SUPFAM" id="SSF118310">
    <property type="entry name" value="AN1-like Zinc finger"/>
    <property type="match status" value="1"/>
</dbReference>
<proteinExistence type="predicted"/>
<keyword evidence="2" id="KW-0547">Nucleotide-binding</keyword>
<dbReference type="EMBL" id="LDAU01000093">
    <property type="protein sequence ID" value="KRX06663.1"/>
    <property type="molecule type" value="Genomic_DNA"/>
</dbReference>
<dbReference type="GO" id="GO:0005694">
    <property type="term" value="C:chromosome"/>
    <property type="evidence" value="ECO:0007669"/>
    <property type="project" value="UniProtKB-ARBA"/>
</dbReference>
<keyword evidence="5" id="KW-0347">Helicase</keyword>
<evidence type="ECO:0000259" key="11">
    <source>
        <dbReference type="PROSITE" id="PS51061"/>
    </source>
</evidence>
<dbReference type="OrthoDB" id="288175at2759"/>
<evidence type="ECO:0000256" key="9">
    <source>
        <dbReference type="SAM" id="MobiDB-lite"/>
    </source>
</evidence>
<organism evidence="12 13">
    <name type="scientific">Pseudocohnilembus persalinus</name>
    <name type="common">Ciliate</name>
    <dbReference type="NCBI Taxonomy" id="266149"/>
    <lineage>
        <taxon>Eukaryota</taxon>
        <taxon>Sar</taxon>
        <taxon>Alveolata</taxon>
        <taxon>Ciliophora</taxon>
        <taxon>Intramacronucleata</taxon>
        <taxon>Oligohymenophorea</taxon>
        <taxon>Scuticociliatia</taxon>
        <taxon>Philasterida</taxon>
        <taxon>Pseudocohnilembidae</taxon>
        <taxon>Pseudocohnilembus</taxon>
    </lineage>
</organism>
<dbReference type="Pfam" id="PF01424">
    <property type="entry name" value="R3H"/>
    <property type="match status" value="1"/>
</dbReference>
<reference evidence="12 13" key="1">
    <citation type="journal article" date="2015" name="Sci. Rep.">
        <title>Genome of the facultative scuticociliatosis pathogen Pseudocohnilembus persalinus provides insight into its virulence through horizontal gene transfer.</title>
        <authorList>
            <person name="Xiong J."/>
            <person name="Wang G."/>
            <person name="Cheng J."/>
            <person name="Tian M."/>
            <person name="Pan X."/>
            <person name="Warren A."/>
            <person name="Jiang C."/>
            <person name="Yuan D."/>
            <person name="Miao W."/>
        </authorList>
    </citation>
    <scope>NUCLEOTIDE SEQUENCE [LARGE SCALE GENOMIC DNA]</scope>
    <source>
        <strain evidence="12">36N120E</strain>
    </source>
</reference>
<evidence type="ECO:0000256" key="7">
    <source>
        <dbReference type="ARBA" id="ARBA00022840"/>
    </source>
</evidence>
<feature type="compositionally biased region" description="Basic and acidic residues" evidence="9">
    <location>
        <begin position="233"/>
        <end position="259"/>
    </location>
</feature>
<dbReference type="PROSITE" id="PS51061">
    <property type="entry name" value="R3H"/>
    <property type="match status" value="1"/>
</dbReference>
<dbReference type="InterPro" id="IPR000058">
    <property type="entry name" value="Znf_AN1"/>
</dbReference>
<evidence type="ECO:0000256" key="2">
    <source>
        <dbReference type="ARBA" id="ARBA00022741"/>
    </source>
</evidence>
<dbReference type="SUPFAM" id="SSF82708">
    <property type="entry name" value="R3H domain"/>
    <property type="match status" value="1"/>
</dbReference>
<dbReference type="PANTHER" id="PTHR43788">
    <property type="entry name" value="DNA2/NAM7 HELICASE FAMILY MEMBER"/>
    <property type="match status" value="1"/>
</dbReference>
<dbReference type="AlphaFoldDB" id="A0A0V0QWP0"/>
<dbReference type="SUPFAM" id="SSF52540">
    <property type="entry name" value="P-loop containing nucleoside triphosphate hydrolases"/>
    <property type="match status" value="1"/>
</dbReference>
<dbReference type="SMART" id="SM00154">
    <property type="entry name" value="ZnF_AN1"/>
    <property type="match status" value="1"/>
</dbReference>
<dbReference type="CDD" id="cd18808">
    <property type="entry name" value="SF1_C_Upf1"/>
    <property type="match status" value="1"/>
</dbReference>
<keyword evidence="4 12" id="KW-0378">Hydrolase</keyword>
<evidence type="ECO:0000256" key="5">
    <source>
        <dbReference type="ARBA" id="ARBA00022806"/>
    </source>
</evidence>
<evidence type="ECO:0000313" key="13">
    <source>
        <dbReference type="Proteomes" id="UP000054937"/>
    </source>
</evidence>
<evidence type="ECO:0000256" key="3">
    <source>
        <dbReference type="ARBA" id="ARBA00022771"/>
    </source>
</evidence>
<dbReference type="PANTHER" id="PTHR43788:SF8">
    <property type="entry name" value="DNA-BINDING PROTEIN SMUBP-2"/>
    <property type="match status" value="1"/>
</dbReference>
<dbReference type="GO" id="GO:0005524">
    <property type="term" value="F:ATP binding"/>
    <property type="evidence" value="ECO:0007669"/>
    <property type="project" value="UniProtKB-KW"/>
</dbReference>
<dbReference type="Proteomes" id="UP000054937">
    <property type="component" value="Unassembled WGS sequence"/>
</dbReference>
<dbReference type="InterPro" id="IPR041679">
    <property type="entry name" value="DNA2/NAM7-like_C"/>
</dbReference>
<dbReference type="InterPro" id="IPR050534">
    <property type="entry name" value="Coronavir_polyprotein_1ab"/>
</dbReference>
<feature type="domain" description="AN1-type" evidence="10">
    <location>
        <begin position="452"/>
        <end position="501"/>
    </location>
</feature>
<feature type="compositionally biased region" description="Low complexity" evidence="9">
    <location>
        <begin position="378"/>
        <end position="389"/>
    </location>
</feature>
<dbReference type="InParanoid" id="A0A0V0QWP0"/>
<dbReference type="GO" id="GO:0008270">
    <property type="term" value="F:zinc ion binding"/>
    <property type="evidence" value="ECO:0007669"/>
    <property type="project" value="UniProtKB-KW"/>
</dbReference>
<dbReference type="FunFam" id="3.40.50.300:FF:000326">
    <property type="entry name" value="P-loop containing nucleoside triphosphate hydrolase"/>
    <property type="match status" value="1"/>
</dbReference>
<keyword evidence="7" id="KW-0067">ATP-binding</keyword>
<dbReference type="SMART" id="SM00393">
    <property type="entry name" value="R3H"/>
    <property type="match status" value="1"/>
</dbReference>